<gene>
    <name evidence="1" type="ORF">LS75_009035</name>
</gene>
<dbReference type="AlphaFoldDB" id="A0A4U8RX84"/>
<dbReference type="InterPro" id="IPR011990">
    <property type="entry name" value="TPR-like_helical_dom_sf"/>
</dbReference>
<accession>A0A4U8RX84</accession>
<dbReference type="OrthoDB" id="5372592at2"/>
<dbReference type="RefSeq" id="WP_034326590.1">
    <property type="nucleotide sequence ID" value="NZ_CAMTKE010000007.1"/>
</dbReference>
<organism evidence="1 2">
    <name type="scientific">Helicobacter typhlonius</name>
    <dbReference type="NCBI Taxonomy" id="76936"/>
    <lineage>
        <taxon>Bacteria</taxon>
        <taxon>Pseudomonadati</taxon>
        <taxon>Campylobacterota</taxon>
        <taxon>Epsilonproteobacteria</taxon>
        <taxon>Campylobacterales</taxon>
        <taxon>Helicobacteraceae</taxon>
        <taxon>Helicobacter</taxon>
    </lineage>
</organism>
<dbReference type="Proteomes" id="UP000029925">
    <property type="component" value="Unassembled WGS sequence"/>
</dbReference>
<protein>
    <recommendedName>
        <fullName evidence="3">Histidine kinase</fullName>
    </recommendedName>
</protein>
<reference evidence="1 2" key="1">
    <citation type="journal article" date="2014" name="Genome Announc.">
        <title>Draft genome sequences of eight enterohepatic helicobacter species isolated from both laboratory and wild rodents.</title>
        <authorList>
            <person name="Sheh A."/>
            <person name="Shen Z."/>
            <person name="Fox J.G."/>
        </authorList>
    </citation>
    <scope>NUCLEOTIDE SEQUENCE [LARGE SCALE GENOMIC DNA]</scope>
    <source>
        <strain evidence="1 2">MIT 98-6810</strain>
    </source>
</reference>
<dbReference type="SUPFAM" id="SSF48452">
    <property type="entry name" value="TPR-like"/>
    <property type="match status" value="1"/>
</dbReference>
<sequence>MEAIKLTDIRTRREVNKNNKRAFALFIQKQYKQAFELFSHNLQLDSENTESLIGLLLADMAQDFEEQALGIYEYYQILLSQEISKTKARAQILKTIQSLDKSTNKIFSFLRGIENLRADAIDGILYQDFKRIAKDNFKRAFEDLIFSTKIIFTNKGDFYEFLNQLVENDYQDMSLEYIESLKKNIMYDKEFEKILQKVGNDIHKKHKA</sequence>
<evidence type="ECO:0000313" key="2">
    <source>
        <dbReference type="Proteomes" id="UP000029925"/>
    </source>
</evidence>
<dbReference type="EMBL" id="JRPF02000015">
    <property type="protein sequence ID" value="TLD77835.1"/>
    <property type="molecule type" value="Genomic_DNA"/>
</dbReference>
<name>A0A4U8RX84_9HELI</name>
<proteinExistence type="predicted"/>
<dbReference type="STRING" id="76936.BN2458_PEG1000"/>
<evidence type="ECO:0000313" key="1">
    <source>
        <dbReference type="EMBL" id="TLD77835.1"/>
    </source>
</evidence>
<evidence type="ECO:0008006" key="3">
    <source>
        <dbReference type="Google" id="ProtNLM"/>
    </source>
</evidence>
<keyword evidence="2" id="KW-1185">Reference proteome</keyword>
<comment type="caution">
    <text evidence="1">The sequence shown here is derived from an EMBL/GenBank/DDBJ whole genome shotgun (WGS) entry which is preliminary data.</text>
</comment>